<dbReference type="EMBL" id="AB024414">
    <property type="protein sequence ID" value="BAA82902.1"/>
    <property type="molecule type" value="Genomic_DNA"/>
</dbReference>
<dbReference type="Proteomes" id="UP000133659">
    <property type="component" value="Genome"/>
</dbReference>
<dbReference type="InterPro" id="IPR004996">
    <property type="entry name" value="HSV_HEPA"/>
</dbReference>
<accession>A0A1P7U0R7</accession>
<gene>
    <name evidence="1" type="primary">ORF 13</name>
</gene>
<evidence type="ECO:0000313" key="2">
    <source>
        <dbReference type="Proteomes" id="UP000133659"/>
    </source>
</evidence>
<evidence type="ECO:0000313" key="1">
    <source>
        <dbReference type="EMBL" id="BAA82902.1"/>
    </source>
</evidence>
<organism evidence="1 2">
    <name type="scientific">Marek's disease virus serotype 2 MDV2</name>
    <dbReference type="NCBI Taxonomy" id="36353"/>
    <lineage>
        <taxon>Viruses</taxon>
        <taxon>Duplodnaviria</taxon>
        <taxon>Heunggongvirae</taxon>
        <taxon>Peploviricota</taxon>
        <taxon>Herviviricetes</taxon>
        <taxon>Herpesvirales</taxon>
        <taxon>Orthoherpesviridae</taxon>
        <taxon>Alphaherpesvirinae</taxon>
        <taxon>Mardivirus</taxon>
        <taxon>Mardivirus gallidalpha3</taxon>
        <taxon>Gallid alphaherpesvirus 3</taxon>
    </lineage>
</organism>
<dbReference type="Pfam" id="PF03324">
    <property type="entry name" value="Herpes_HEPA"/>
    <property type="match status" value="1"/>
</dbReference>
<proteinExistence type="inferred from homology"/>
<reference evidence="1 2" key="1">
    <citation type="submission" date="1999-02" db="EMBL/GenBank/DDBJ databases">
        <title>The complete DNA sequence and transcription map of the unique long genome region of Marek's disease virus type 2.</title>
        <authorList>
            <person name="Jang H."/>
            <person name="Cai J."/>
            <person name="Izumiya Y."/>
            <person name="Murakami Y."/>
            <person name="Mochizuki M."/>
            <person name="Song C."/>
            <person name="Lee Y."/>
            <person name="Kai C."/>
            <person name="Takahashi E."/>
            <person name="Mikami T."/>
        </authorList>
    </citation>
    <scope>NUCLEOTIDE SEQUENCE [LARGE SCALE GENOMIC DNA]</scope>
    <source>
        <strain evidence="1">HPRS24</strain>
    </source>
</reference>
<dbReference type="GO" id="GO:0019079">
    <property type="term" value="P:viral genome replication"/>
    <property type="evidence" value="ECO:0007669"/>
    <property type="project" value="InterPro"/>
</dbReference>
<sequence>MSTMAEANTVAVQKIRGCICYTTLYRVWTSRDRTDGLTALCYLLFRNECGTYSAHYSTVNVSGRSIARAWGLNPDSVTDAALAIMASAGSVTGVWPSCRPDQHALWKALLAVTLAKLRIKLGYHAYFAPVDMYVDTTTGLVISCEPLPGDRCAPRPGLLKTDGAVHVEESRLVSTAMEYTEGAHLAHIKLSALKHDDTIPEFDSRIEIYTKEDRFIREYKTVGRRSKKIKWGNTNRIFTIVERVLSLPDSQAPIKTAAPVPTSFDCLVTTPAEFSLTALLAIYAQWHKKIYSLADDSEKRLAPIFVYIGPETSPRGEDVDYACTIGFPLWPLLKTSTAAPSAIRKAVGSYSETDGLWPLAGPRTFHLLAPWHPETHPTPGIDVLENLKGRTSSTRRQVADDWTAGRITCIFREPTFIEQAYIAKFDFSAFFATLYLGLFPDHSRLRAAVKARLQREKNWLKQPIIEFGGLLKRVREDVYRAIICIGNHISLEVEATASALGFAPCTYVKDGLWGTFTDGANNVLHSSKGTETALETLRVACGKSANKLATSVGLRFPEDIRLEFRMEGVYTHAVSWNANCYWLWNETKRETDFVGFPARPAFAGQVKKALSALLEEISACNDSDESLRTIQERSRAVFEELVTAAFEARGDACFWSCPAESRDHTHYITALGLRAAARFDTSAFSNDAVHTVTVDGSIAPLTCSLFEGGQVILPAIACIDHMKPIMSIFSRLLIGALTSKWPNVDLSKFTFDVEPYRFLFVRNK</sequence>
<protein>
    <submittedName>
        <fullName evidence="1">UL8 product homolog</fullName>
    </submittedName>
</protein>
<name>A0A1P7U0R7_9ALPH</name>
<dbReference type="HAMAP" id="MF_04010">
    <property type="entry name" value="HSV_HEPA"/>
    <property type="match status" value="1"/>
</dbReference>